<organism evidence="1 2">
    <name type="scientific">Acrocarpospora pleiomorpha</name>
    <dbReference type="NCBI Taxonomy" id="90975"/>
    <lineage>
        <taxon>Bacteria</taxon>
        <taxon>Bacillati</taxon>
        <taxon>Actinomycetota</taxon>
        <taxon>Actinomycetes</taxon>
        <taxon>Streptosporangiales</taxon>
        <taxon>Streptosporangiaceae</taxon>
        <taxon>Acrocarpospora</taxon>
    </lineage>
</organism>
<name>A0A5M3XQG6_9ACTN</name>
<comment type="caution">
    <text evidence="1">The sequence shown here is derived from an EMBL/GenBank/DDBJ whole genome shotgun (WGS) entry which is preliminary data.</text>
</comment>
<gene>
    <name evidence="1" type="ORF">Aple_034240</name>
</gene>
<sequence length="66" mass="7332">MSEPDRGLFGLPECTRPTRDAERGVWTSTHIPSGREIEATSLERLEIRATVARISHSLKSAWGRGV</sequence>
<keyword evidence="2" id="KW-1185">Reference proteome</keyword>
<proteinExistence type="predicted"/>
<evidence type="ECO:0000313" key="1">
    <source>
        <dbReference type="EMBL" id="GES20528.1"/>
    </source>
</evidence>
<dbReference type="EMBL" id="BLAF01000017">
    <property type="protein sequence ID" value="GES20528.1"/>
    <property type="molecule type" value="Genomic_DNA"/>
</dbReference>
<dbReference type="AlphaFoldDB" id="A0A5M3XQG6"/>
<evidence type="ECO:0000313" key="2">
    <source>
        <dbReference type="Proteomes" id="UP000377595"/>
    </source>
</evidence>
<accession>A0A5M3XQG6</accession>
<dbReference type="Proteomes" id="UP000377595">
    <property type="component" value="Unassembled WGS sequence"/>
</dbReference>
<reference evidence="1 2" key="1">
    <citation type="submission" date="2019-10" db="EMBL/GenBank/DDBJ databases">
        <title>Whole genome shotgun sequence of Acrocarpospora pleiomorpha NBRC 16267.</title>
        <authorList>
            <person name="Ichikawa N."/>
            <person name="Kimura A."/>
            <person name="Kitahashi Y."/>
            <person name="Komaki H."/>
            <person name="Oguchi A."/>
        </authorList>
    </citation>
    <scope>NUCLEOTIDE SEQUENCE [LARGE SCALE GENOMIC DNA]</scope>
    <source>
        <strain evidence="1 2">NBRC 16267</strain>
    </source>
</reference>
<protein>
    <submittedName>
        <fullName evidence="1">Uncharacterized protein</fullName>
    </submittedName>
</protein>